<sequence length="292" mass="31953">MPADRSIPTYQCSYPDCNYTGSRLGAIIGHVNKLHKNGLRPFKCPVPGCTETFGSGSTLGSHKRECLRLYCARDGLDPNAMNALLPSGTVMVEDYLNPMEQDRDTTYGRSFDQEGSRGHLDEKMDEQDEVDGLLACISVPEPAAIRAGPLVPSLTSSVSSLESSFVELEIKREIKIEEEEIQLWPELPKVINHAVSAAPPLIHSPMPLPVAPRMRFMPPAIVPAVGALGHLSGQPMVQCVPPMPLYGLVQCLRQSPTLTLTLTLDTMGAAWRFSPPLSRSRLIPTRWRSALA</sequence>
<dbReference type="Gene3D" id="3.30.160.60">
    <property type="entry name" value="Classic Zinc Finger"/>
    <property type="match status" value="1"/>
</dbReference>
<dbReference type="EMBL" id="JANKHO010000651">
    <property type="protein sequence ID" value="KAJ3507523.1"/>
    <property type="molecule type" value="Genomic_DNA"/>
</dbReference>
<comment type="caution">
    <text evidence="2">The sequence shown here is derived from an EMBL/GenBank/DDBJ whole genome shotgun (WGS) entry which is preliminary data.</text>
</comment>
<dbReference type="AlphaFoldDB" id="A0A9W8JZH5"/>
<feature type="domain" description="C2H2-type" evidence="1">
    <location>
        <begin position="42"/>
        <end position="64"/>
    </location>
</feature>
<evidence type="ECO:0000313" key="3">
    <source>
        <dbReference type="Proteomes" id="UP001148786"/>
    </source>
</evidence>
<evidence type="ECO:0000313" key="2">
    <source>
        <dbReference type="EMBL" id="KAJ3507523.1"/>
    </source>
</evidence>
<name>A0A9W8JZH5_9AGAR</name>
<proteinExistence type="predicted"/>
<dbReference type="OrthoDB" id="6365676at2759"/>
<organism evidence="2 3">
    <name type="scientific">Agrocybe chaxingu</name>
    <dbReference type="NCBI Taxonomy" id="84603"/>
    <lineage>
        <taxon>Eukaryota</taxon>
        <taxon>Fungi</taxon>
        <taxon>Dikarya</taxon>
        <taxon>Basidiomycota</taxon>
        <taxon>Agaricomycotina</taxon>
        <taxon>Agaricomycetes</taxon>
        <taxon>Agaricomycetidae</taxon>
        <taxon>Agaricales</taxon>
        <taxon>Agaricineae</taxon>
        <taxon>Strophariaceae</taxon>
        <taxon>Agrocybe</taxon>
    </lineage>
</organism>
<evidence type="ECO:0000259" key="1">
    <source>
        <dbReference type="SMART" id="SM00355"/>
    </source>
</evidence>
<accession>A0A9W8JZH5</accession>
<protein>
    <recommendedName>
        <fullName evidence="1">C2H2-type domain-containing protein</fullName>
    </recommendedName>
</protein>
<keyword evidence="3" id="KW-1185">Reference proteome</keyword>
<dbReference type="InterPro" id="IPR013087">
    <property type="entry name" value="Znf_C2H2_type"/>
</dbReference>
<dbReference type="Proteomes" id="UP001148786">
    <property type="component" value="Unassembled WGS sequence"/>
</dbReference>
<feature type="domain" description="C2H2-type" evidence="1">
    <location>
        <begin position="10"/>
        <end position="35"/>
    </location>
</feature>
<gene>
    <name evidence="2" type="ORF">NLJ89_g6254</name>
</gene>
<reference evidence="2" key="1">
    <citation type="submission" date="2022-07" db="EMBL/GenBank/DDBJ databases">
        <title>Genome Sequence of Agrocybe chaxingu.</title>
        <authorList>
            <person name="Buettner E."/>
        </authorList>
    </citation>
    <scope>NUCLEOTIDE SEQUENCE</scope>
    <source>
        <strain evidence="2">MP-N11</strain>
    </source>
</reference>
<dbReference type="SMART" id="SM00355">
    <property type="entry name" value="ZnF_C2H2"/>
    <property type="match status" value="2"/>
</dbReference>